<organism evidence="2 3">
    <name type="scientific">Candidatus Uhrbacteria bacterium RIFCSPHIGHO2_02_FULL_57_19</name>
    <dbReference type="NCBI Taxonomy" id="1802391"/>
    <lineage>
        <taxon>Bacteria</taxon>
        <taxon>Candidatus Uhriibacteriota</taxon>
    </lineage>
</organism>
<dbReference type="STRING" id="1802391.A3D72_03245"/>
<dbReference type="InterPro" id="IPR011051">
    <property type="entry name" value="RmlC_Cupin_sf"/>
</dbReference>
<proteinExistence type="predicted"/>
<feature type="domain" description="Sugar 3,4-ketoisomerase QdtA cupin" evidence="1">
    <location>
        <begin position="5"/>
        <end position="131"/>
    </location>
</feature>
<evidence type="ECO:0000313" key="2">
    <source>
        <dbReference type="EMBL" id="OGL73425.1"/>
    </source>
</evidence>
<name>A0A1F7U578_9BACT</name>
<evidence type="ECO:0000313" key="3">
    <source>
        <dbReference type="Proteomes" id="UP000176303"/>
    </source>
</evidence>
<dbReference type="SUPFAM" id="SSF51182">
    <property type="entry name" value="RmlC-like cupins"/>
    <property type="match status" value="1"/>
</dbReference>
<dbReference type="Proteomes" id="UP000176303">
    <property type="component" value="Unassembled WGS sequence"/>
</dbReference>
<dbReference type="Gene3D" id="2.60.120.10">
    <property type="entry name" value="Jelly Rolls"/>
    <property type="match status" value="1"/>
</dbReference>
<dbReference type="Pfam" id="PF05523">
    <property type="entry name" value="FdtA"/>
    <property type="match status" value="1"/>
</dbReference>
<dbReference type="CDD" id="cd20292">
    <property type="entry name" value="cupin_QdtA-like"/>
    <property type="match status" value="1"/>
</dbReference>
<evidence type="ECO:0000259" key="1">
    <source>
        <dbReference type="Pfam" id="PF05523"/>
    </source>
</evidence>
<dbReference type="InterPro" id="IPR014710">
    <property type="entry name" value="RmlC-like_jellyroll"/>
</dbReference>
<dbReference type="InterPro" id="IPR008894">
    <property type="entry name" value="QdtA_cupin_dom"/>
</dbReference>
<dbReference type="EMBL" id="MGDZ01000032">
    <property type="protein sequence ID" value="OGL73425.1"/>
    <property type="molecule type" value="Genomic_DNA"/>
</dbReference>
<dbReference type="AlphaFoldDB" id="A0A1F7U578"/>
<sequence length="137" mass="15532">MKEFKKIDLNTFASRGYQLTPIEFKDAVPFEVKRVYFITNFEPGSKTGEHCHKVEEEVFIQVQGTSTAVMDRGSGLEELPMSGPGGALYVPNFVWHGFTNASPDCVIAALSSTHYGASREDYVEDYEEFKRISPYYR</sequence>
<comment type="caution">
    <text evidence="2">The sequence shown here is derived from an EMBL/GenBank/DDBJ whole genome shotgun (WGS) entry which is preliminary data.</text>
</comment>
<protein>
    <recommendedName>
        <fullName evidence="1">Sugar 3,4-ketoisomerase QdtA cupin domain-containing protein</fullName>
    </recommendedName>
</protein>
<gene>
    <name evidence="2" type="ORF">A3D72_03245</name>
</gene>
<accession>A0A1F7U578</accession>
<reference evidence="2 3" key="1">
    <citation type="journal article" date="2016" name="Nat. Commun.">
        <title>Thousands of microbial genomes shed light on interconnected biogeochemical processes in an aquifer system.</title>
        <authorList>
            <person name="Anantharaman K."/>
            <person name="Brown C.T."/>
            <person name="Hug L.A."/>
            <person name="Sharon I."/>
            <person name="Castelle C.J."/>
            <person name="Probst A.J."/>
            <person name="Thomas B.C."/>
            <person name="Singh A."/>
            <person name="Wilkins M.J."/>
            <person name="Karaoz U."/>
            <person name="Brodie E.L."/>
            <person name="Williams K.H."/>
            <person name="Hubbard S.S."/>
            <person name="Banfield J.F."/>
        </authorList>
    </citation>
    <scope>NUCLEOTIDE SEQUENCE [LARGE SCALE GENOMIC DNA]</scope>
</reference>